<evidence type="ECO:0000313" key="3">
    <source>
        <dbReference type="Proteomes" id="UP000324897"/>
    </source>
</evidence>
<feature type="non-terminal residue" evidence="2">
    <location>
        <position position="1"/>
    </location>
</feature>
<dbReference type="Gramene" id="TVU35190">
    <property type="protein sequence ID" value="TVU35190"/>
    <property type="gene ID" value="EJB05_17067"/>
</dbReference>
<dbReference type="AlphaFoldDB" id="A0A5J9VJG9"/>
<dbReference type="EMBL" id="RWGY01000009">
    <property type="protein sequence ID" value="TVU35190.1"/>
    <property type="molecule type" value="Genomic_DNA"/>
</dbReference>
<evidence type="ECO:0000256" key="1">
    <source>
        <dbReference type="SAM" id="MobiDB-lite"/>
    </source>
</evidence>
<dbReference type="Proteomes" id="UP000324897">
    <property type="component" value="Unassembled WGS sequence"/>
</dbReference>
<evidence type="ECO:0000313" key="2">
    <source>
        <dbReference type="EMBL" id="TVU35190.1"/>
    </source>
</evidence>
<sequence>MPGAARTNASPRRASSRPEQCRGRRRRPSAVEGCRICGRNSATPLPRRPPLEPGIYPARPTRHGTPPLLSIPIRSIRKATIRLLSPSAPDKGRIQLLETLIISFKFIGYQKSSDPLWVLYRNPYARFMLAPISTVETGGDESGVQLAIWLSCSA</sequence>
<keyword evidence="3" id="KW-1185">Reference proteome</keyword>
<feature type="region of interest" description="Disordered" evidence="1">
    <location>
        <begin position="1"/>
        <end position="69"/>
    </location>
</feature>
<protein>
    <submittedName>
        <fullName evidence="2">Uncharacterized protein</fullName>
    </submittedName>
</protein>
<proteinExistence type="predicted"/>
<comment type="caution">
    <text evidence="2">The sequence shown here is derived from an EMBL/GenBank/DDBJ whole genome shotgun (WGS) entry which is preliminary data.</text>
</comment>
<reference evidence="2 3" key="1">
    <citation type="journal article" date="2019" name="Sci. Rep.">
        <title>A high-quality genome of Eragrostis curvula grass provides insights into Poaceae evolution and supports new strategies to enhance forage quality.</title>
        <authorList>
            <person name="Carballo J."/>
            <person name="Santos B.A.C.M."/>
            <person name="Zappacosta D."/>
            <person name="Garbus I."/>
            <person name="Selva J.P."/>
            <person name="Gallo C.A."/>
            <person name="Diaz A."/>
            <person name="Albertini E."/>
            <person name="Caccamo M."/>
            <person name="Echenique V."/>
        </authorList>
    </citation>
    <scope>NUCLEOTIDE SEQUENCE [LARGE SCALE GENOMIC DNA]</scope>
    <source>
        <strain evidence="3">cv. Victoria</strain>
        <tissue evidence="2">Leaf</tissue>
    </source>
</reference>
<gene>
    <name evidence="2" type="ORF">EJB05_17067</name>
</gene>
<organism evidence="2 3">
    <name type="scientific">Eragrostis curvula</name>
    <name type="common">weeping love grass</name>
    <dbReference type="NCBI Taxonomy" id="38414"/>
    <lineage>
        <taxon>Eukaryota</taxon>
        <taxon>Viridiplantae</taxon>
        <taxon>Streptophyta</taxon>
        <taxon>Embryophyta</taxon>
        <taxon>Tracheophyta</taxon>
        <taxon>Spermatophyta</taxon>
        <taxon>Magnoliopsida</taxon>
        <taxon>Liliopsida</taxon>
        <taxon>Poales</taxon>
        <taxon>Poaceae</taxon>
        <taxon>PACMAD clade</taxon>
        <taxon>Chloridoideae</taxon>
        <taxon>Eragrostideae</taxon>
        <taxon>Eragrostidinae</taxon>
        <taxon>Eragrostis</taxon>
    </lineage>
</organism>
<accession>A0A5J9VJG9</accession>
<name>A0A5J9VJG9_9POAL</name>